<dbReference type="InterPro" id="IPR000304">
    <property type="entry name" value="Pyrroline-COOH_reductase"/>
</dbReference>
<keyword evidence="16" id="KW-1185">Reference proteome</keyword>
<dbReference type="AlphaFoldDB" id="A0A1W4WUK0"/>
<dbReference type="NCBIfam" id="TIGR00112">
    <property type="entry name" value="proC"/>
    <property type="match status" value="1"/>
</dbReference>
<dbReference type="STRING" id="224129.A0A1W4WUK0"/>
<accession>A0A1W4WUK0</accession>
<dbReference type="SUPFAM" id="SSF51735">
    <property type="entry name" value="NAD(P)-binding Rossmann-fold domains"/>
    <property type="match status" value="1"/>
</dbReference>
<dbReference type="UniPathway" id="UPA00098">
    <property type="reaction ID" value="UER00361"/>
</dbReference>
<feature type="binding site" evidence="13">
    <location>
        <begin position="48"/>
        <end position="53"/>
    </location>
    <ligand>
        <name>NADP(+)</name>
        <dbReference type="ChEBI" id="CHEBI:58349"/>
    </ligand>
</feature>
<keyword evidence="9 13" id="KW-0521">NADP</keyword>
<dbReference type="Pfam" id="PF03807">
    <property type="entry name" value="F420_oxidored"/>
    <property type="match status" value="1"/>
</dbReference>
<protein>
    <recommendedName>
        <fullName evidence="5">Pyrroline-5-carboxylate reductase</fullName>
        <ecNumber evidence="4">1.5.1.2</ecNumber>
    </recommendedName>
</protein>
<proteinExistence type="inferred from homology"/>
<gene>
    <name evidence="17" type="primary">LOC108738580</name>
</gene>
<dbReference type="PANTHER" id="PTHR11645:SF69">
    <property type="entry name" value="PYRROLINE-5-CARBOXYLATE REDUCTASE"/>
    <property type="match status" value="1"/>
</dbReference>
<dbReference type="RefSeq" id="XP_018327559.1">
    <property type="nucleotide sequence ID" value="XM_018472057.1"/>
</dbReference>
<evidence type="ECO:0000256" key="1">
    <source>
        <dbReference type="ARBA" id="ARBA00004496"/>
    </source>
</evidence>
<keyword evidence="7" id="KW-0028">Amino-acid biosynthesis</keyword>
<evidence type="ECO:0000256" key="4">
    <source>
        <dbReference type="ARBA" id="ARBA00012855"/>
    </source>
</evidence>
<evidence type="ECO:0000256" key="2">
    <source>
        <dbReference type="ARBA" id="ARBA00005205"/>
    </source>
</evidence>
<dbReference type="KEGG" id="apln:108738580"/>
<comment type="subcellular location">
    <subcellularLocation>
        <location evidence="1">Cytoplasm</location>
    </subcellularLocation>
</comment>
<evidence type="ECO:0000313" key="16">
    <source>
        <dbReference type="Proteomes" id="UP000192223"/>
    </source>
</evidence>
<dbReference type="GeneID" id="108738580"/>
<dbReference type="EC" id="1.5.1.2" evidence="4"/>
<keyword evidence="10" id="KW-0560">Oxidoreductase</keyword>
<comment type="similarity">
    <text evidence="3">Belongs to the pyrroline-5-carboxylate reductase family.</text>
</comment>
<feature type="binding site" evidence="13">
    <location>
        <position position="76"/>
    </location>
    <ligand>
        <name>NADP(+)</name>
        <dbReference type="ChEBI" id="CHEBI:58349"/>
    </ligand>
</feature>
<organism evidence="16 17">
    <name type="scientific">Agrilus planipennis</name>
    <name type="common">Emerald ash borer</name>
    <name type="synonym">Agrilus marcopoli</name>
    <dbReference type="NCBI Taxonomy" id="224129"/>
    <lineage>
        <taxon>Eukaryota</taxon>
        <taxon>Metazoa</taxon>
        <taxon>Ecdysozoa</taxon>
        <taxon>Arthropoda</taxon>
        <taxon>Hexapoda</taxon>
        <taxon>Insecta</taxon>
        <taxon>Pterygota</taxon>
        <taxon>Neoptera</taxon>
        <taxon>Endopterygota</taxon>
        <taxon>Coleoptera</taxon>
        <taxon>Polyphaga</taxon>
        <taxon>Elateriformia</taxon>
        <taxon>Buprestoidea</taxon>
        <taxon>Buprestidae</taxon>
        <taxon>Agrilinae</taxon>
        <taxon>Agrilus</taxon>
    </lineage>
</organism>
<dbReference type="HAMAP" id="MF_01925">
    <property type="entry name" value="P5C_reductase"/>
    <property type="match status" value="1"/>
</dbReference>
<name>A0A1W4WUK0_AGRPL</name>
<comment type="catalytic activity">
    <reaction evidence="11">
        <text>L-proline + NAD(+) = (S)-1-pyrroline-5-carboxylate + NADH + 2 H(+)</text>
        <dbReference type="Rhea" id="RHEA:14105"/>
        <dbReference type="ChEBI" id="CHEBI:15378"/>
        <dbReference type="ChEBI" id="CHEBI:17388"/>
        <dbReference type="ChEBI" id="CHEBI:57540"/>
        <dbReference type="ChEBI" id="CHEBI:57945"/>
        <dbReference type="ChEBI" id="CHEBI:60039"/>
        <dbReference type="EC" id="1.5.1.2"/>
    </reaction>
</comment>
<dbReference type="Gene3D" id="1.10.3730.10">
    <property type="entry name" value="ProC C-terminal domain-like"/>
    <property type="match status" value="1"/>
</dbReference>
<dbReference type="FunCoup" id="A0A1W4WUK0">
    <property type="interactions" value="105"/>
</dbReference>
<keyword evidence="6" id="KW-0963">Cytoplasm</keyword>
<dbReference type="SUPFAM" id="SSF48179">
    <property type="entry name" value="6-phosphogluconate dehydrogenase C-terminal domain-like"/>
    <property type="match status" value="1"/>
</dbReference>
<dbReference type="Gene3D" id="3.40.50.720">
    <property type="entry name" value="NAD(P)-binding Rossmann-like Domain"/>
    <property type="match status" value="1"/>
</dbReference>
<dbReference type="InterPro" id="IPR036291">
    <property type="entry name" value="NAD(P)-bd_dom_sf"/>
</dbReference>
<comment type="catalytic activity">
    <reaction evidence="12">
        <text>L-proline + NADP(+) = (S)-1-pyrroline-5-carboxylate + NADPH + 2 H(+)</text>
        <dbReference type="Rhea" id="RHEA:14109"/>
        <dbReference type="ChEBI" id="CHEBI:15378"/>
        <dbReference type="ChEBI" id="CHEBI:17388"/>
        <dbReference type="ChEBI" id="CHEBI:57783"/>
        <dbReference type="ChEBI" id="CHEBI:58349"/>
        <dbReference type="ChEBI" id="CHEBI:60039"/>
        <dbReference type="EC" id="1.5.1.2"/>
    </reaction>
</comment>
<reference evidence="17" key="1">
    <citation type="submission" date="2025-08" db="UniProtKB">
        <authorList>
            <consortium name="RefSeq"/>
        </authorList>
    </citation>
    <scope>IDENTIFICATION</scope>
    <source>
        <tissue evidence="17">Entire body</tissue>
    </source>
</reference>
<evidence type="ECO:0000256" key="11">
    <source>
        <dbReference type="ARBA" id="ARBA00050547"/>
    </source>
</evidence>
<dbReference type="FunFam" id="1.10.3730.10:FF:000001">
    <property type="entry name" value="Pyrroline-5-carboxylate reductase"/>
    <property type="match status" value="1"/>
</dbReference>
<sequence length="317" mass="34618">MFVGCGLRLIQSKYLCDLNFNCAITGIRKLCYQAPPTKEKLSHKIGFIGDGNMAKAICNSMVKKGVVQYSQIYVSSPYKKNLHVWETWKTNVSLDNGDVAEKAEIIFIAVKPHMLQEVMDLLITKRKDQIKNKLFVSVLAGVTISSLEKFISNFEKCRVIRVMPNTPMTVGEGCTVYTPGQNVTEDDISNVITILEKAGMCRRVPEYMINAVTALISSGPAFAYLIIEALSDGAVKMGVYRDISTEMAAQTVLGAAKMVLKSQKHVGDLKDDVCSAGGTTIAGIHALEKKGVRGALMDAIEAATKRADELGQKAKDQ</sequence>
<evidence type="ECO:0000256" key="10">
    <source>
        <dbReference type="ARBA" id="ARBA00023002"/>
    </source>
</evidence>
<keyword evidence="8" id="KW-0641">Proline biosynthesis</keyword>
<evidence type="ECO:0000259" key="14">
    <source>
        <dbReference type="Pfam" id="PF03807"/>
    </source>
</evidence>
<dbReference type="InterPro" id="IPR008927">
    <property type="entry name" value="6-PGluconate_DH-like_C_sf"/>
</dbReference>
<evidence type="ECO:0000256" key="7">
    <source>
        <dbReference type="ARBA" id="ARBA00022605"/>
    </source>
</evidence>
<evidence type="ECO:0000256" key="12">
    <source>
        <dbReference type="ARBA" id="ARBA00052690"/>
    </source>
</evidence>
<evidence type="ECO:0000256" key="9">
    <source>
        <dbReference type="ARBA" id="ARBA00022857"/>
    </source>
</evidence>
<dbReference type="InterPro" id="IPR028939">
    <property type="entry name" value="P5C_Rdtase_cat_N"/>
</dbReference>
<dbReference type="GO" id="GO:0004735">
    <property type="term" value="F:pyrroline-5-carboxylate reductase activity"/>
    <property type="evidence" value="ECO:0007669"/>
    <property type="project" value="UniProtKB-EC"/>
</dbReference>
<feature type="binding site" evidence="13">
    <location>
        <position position="96"/>
    </location>
    <ligand>
        <name>NADPH</name>
        <dbReference type="ChEBI" id="CHEBI:57783"/>
    </ligand>
</feature>
<dbReference type="FunFam" id="3.40.50.720:FF:000190">
    <property type="entry name" value="Pyrroline-5-carboxylate reductase"/>
    <property type="match status" value="1"/>
</dbReference>
<dbReference type="GO" id="GO:0055129">
    <property type="term" value="P:L-proline biosynthetic process"/>
    <property type="evidence" value="ECO:0007669"/>
    <property type="project" value="UniProtKB-UniPathway"/>
</dbReference>
<evidence type="ECO:0000256" key="8">
    <source>
        <dbReference type="ARBA" id="ARBA00022650"/>
    </source>
</evidence>
<evidence type="ECO:0000256" key="6">
    <source>
        <dbReference type="ARBA" id="ARBA00022490"/>
    </source>
</evidence>
<dbReference type="PANTHER" id="PTHR11645">
    <property type="entry name" value="PYRROLINE-5-CARBOXYLATE REDUCTASE"/>
    <property type="match status" value="1"/>
</dbReference>
<feature type="domain" description="Pyrroline-5-carboxylate reductase dimerisation" evidence="15">
    <location>
        <begin position="206"/>
        <end position="310"/>
    </location>
</feature>
<evidence type="ECO:0000256" key="5">
    <source>
        <dbReference type="ARBA" id="ARBA00021413"/>
    </source>
</evidence>
<dbReference type="PIRSF" id="PIRSF000193">
    <property type="entry name" value="Pyrrol-5-carb_rd"/>
    <property type="match status" value="1"/>
</dbReference>
<dbReference type="OrthoDB" id="10263291at2759"/>
<dbReference type="Proteomes" id="UP000192223">
    <property type="component" value="Unplaced"/>
</dbReference>
<evidence type="ECO:0000259" key="15">
    <source>
        <dbReference type="Pfam" id="PF14748"/>
    </source>
</evidence>
<dbReference type="InParanoid" id="A0A1W4WUK0"/>
<evidence type="ECO:0000256" key="3">
    <source>
        <dbReference type="ARBA" id="ARBA00005525"/>
    </source>
</evidence>
<evidence type="ECO:0000313" key="17">
    <source>
        <dbReference type="RefSeq" id="XP_018327559.1"/>
    </source>
</evidence>
<dbReference type="InterPro" id="IPR029036">
    <property type="entry name" value="P5CR_dimer"/>
</dbReference>
<feature type="binding site" evidence="13">
    <location>
        <begin position="109"/>
        <end position="112"/>
    </location>
    <ligand>
        <name>NADP(+)</name>
        <dbReference type="ChEBI" id="CHEBI:58349"/>
    </ligand>
</feature>
<dbReference type="GO" id="GO:0005737">
    <property type="term" value="C:cytoplasm"/>
    <property type="evidence" value="ECO:0007669"/>
    <property type="project" value="UniProtKB-SubCell"/>
</dbReference>
<dbReference type="Pfam" id="PF14748">
    <property type="entry name" value="P5CR_dimer"/>
    <property type="match status" value="1"/>
</dbReference>
<comment type="pathway">
    <text evidence="2">Amino-acid biosynthesis; L-proline biosynthesis; L-proline from L-glutamate 5-semialdehyde: step 1/1.</text>
</comment>
<evidence type="ECO:0000256" key="13">
    <source>
        <dbReference type="PIRSR" id="PIRSR000193-1"/>
    </source>
</evidence>
<feature type="domain" description="Pyrroline-5-carboxylate reductase catalytic N-terminal" evidence="14">
    <location>
        <begin position="44"/>
        <end position="141"/>
    </location>
</feature>